<dbReference type="EMBL" id="KB469296">
    <property type="protein sequence ID" value="EPQ61349.1"/>
    <property type="molecule type" value="Genomic_DNA"/>
</dbReference>
<dbReference type="HOGENOM" id="CLU_066045_1_0_1"/>
<name>S7S5R1_GLOTA</name>
<evidence type="ECO:0000313" key="2">
    <source>
        <dbReference type="Proteomes" id="UP000030669"/>
    </source>
</evidence>
<keyword evidence="2" id="KW-1185">Reference proteome</keyword>
<dbReference type="OMA" id="EMFANNH"/>
<sequence length="321" mass="36531">MQTRAYARGRKLVSGITLRTLDVTRLLPEDFVTLSGKTLFHMQALDAPSSLRVHKLHYYHSRRECIHIPFPEGTQGFLYWHVEPNAPPLLSEIRFRVTASSDPAAFSDGYDLQRPNGRIWRRTLFDIADHANHAPFRAVLLRDGLVTQDLFDDILAWANNNGNLKPGDTSHLIWRFGQPFPARVETGLTRVWLLGSSECHVFMVRNLFGRSVRRERHKGRCLLQLERSPLPEHQGKRVVVMRIVKILELTRAEGAALDHDGSLPREGGLAYVPSPGGRSKVTPWIPWSVDIDGGRNPKKQAFREALRVLFDNEAKYPDPVQ</sequence>
<accession>S7S5R1</accession>
<reference evidence="1 2" key="1">
    <citation type="journal article" date="2012" name="Science">
        <title>The Paleozoic origin of enzymatic lignin decomposition reconstructed from 31 fungal genomes.</title>
        <authorList>
            <person name="Floudas D."/>
            <person name="Binder M."/>
            <person name="Riley R."/>
            <person name="Barry K."/>
            <person name="Blanchette R.A."/>
            <person name="Henrissat B."/>
            <person name="Martinez A.T."/>
            <person name="Otillar R."/>
            <person name="Spatafora J.W."/>
            <person name="Yadav J.S."/>
            <person name="Aerts A."/>
            <person name="Benoit I."/>
            <person name="Boyd A."/>
            <person name="Carlson A."/>
            <person name="Copeland A."/>
            <person name="Coutinho P.M."/>
            <person name="de Vries R.P."/>
            <person name="Ferreira P."/>
            <person name="Findley K."/>
            <person name="Foster B."/>
            <person name="Gaskell J."/>
            <person name="Glotzer D."/>
            <person name="Gorecki P."/>
            <person name="Heitman J."/>
            <person name="Hesse C."/>
            <person name="Hori C."/>
            <person name="Igarashi K."/>
            <person name="Jurgens J.A."/>
            <person name="Kallen N."/>
            <person name="Kersten P."/>
            <person name="Kohler A."/>
            <person name="Kuees U."/>
            <person name="Kumar T.K.A."/>
            <person name="Kuo A."/>
            <person name="LaButti K."/>
            <person name="Larrondo L.F."/>
            <person name="Lindquist E."/>
            <person name="Ling A."/>
            <person name="Lombard V."/>
            <person name="Lucas S."/>
            <person name="Lundell T."/>
            <person name="Martin R."/>
            <person name="McLaughlin D.J."/>
            <person name="Morgenstern I."/>
            <person name="Morin E."/>
            <person name="Murat C."/>
            <person name="Nagy L.G."/>
            <person name="Nolan M."/>
            <person name="Ohm R.A."/>
            <person name="Patyshakuliyeva A."/>
            <person name="Rokas A."/>
            <person name="Ruiz-Duenas F.J."/>
            <person name="Sabat G."/>
            <person name="Salamov A."/>
            <person name="Samejima M."/>
            <person name="Schmutz J."/>
            <person name="Slot J.C."/>
            <person name="St John F."/>
            <person name="Stenlid J."/>
            <person name="Sun H."/>
            <person name="Sun S."/>
            <person name="Syed K."/>
            <person name="Tsang A."/>
            <person name="Wiebenga A."/>
            <person name="Young D."/>
            <person name="Pisabarro A."/>
            <person name="Eastwood D.C."/>
            <person name="Martin F."/>
            <person name="Cullen D."/>
            <person name="Grigoriev I.V."/>
            <person name="Hibbett D.S."/>
        </authorList>
    </citation>
    <scope>NUCLEOTIDE SEQUENCE [LARGE SCALE GENOMIC DNA]</scope>
    <source>
        <strain evidence="1 2">ATCC 11539</strain>
    </source>
</reference>
<dbReference type="eggNOG" id="ENOG502T145">
    <property type="taxonomic scope" value="Eukaryota"/>
</dbReference>
<dbReference type="Proteomes" id="UP000030669">
    <property type="component" value="Unassembled WGS sequence"/>
</dbReference>
<dbReference type="RefSeq" id="XP_007861536.1">
    <property type="nucleotide sequence ID" value="XM_007863345.1"/>
</dbReference>
<gene>
    <name evidence="1" type="ORF">GLOTRDRAFT_69734</name>
</gene>
<dbReference type="GeneID" id="19308010"/>
<protein>
    <submittedName>
        <fullName evidence="1">Uncharacterized protein</fullName>
    </submittedName>
</protein>
<dbReference type="AlphaFoldDB" id="S7S5R1"/>
<evidence type="ECO:0000313" key="1">
    <source>
        <dbReference type="EMBL" id="EPQ61349.1"/>
    </source>
</evidence>
<dbReference type="OrthoDB" id="3067792at2759"/>
<organism evidence="1 2">
    <name type="scientific">Gloeophyllum trabeum (strain ATCC 11539 / FP-39264 / Madison 617)</name>
    <name type="common">Brown rot fungus</name>
    <dbReference type="NCBI Taxonomy" id="670483"/>
    <lineage>
        <taxon>Eukaryota</taxon>
        <taxon>Fungi</taxon>
        <taxon>Dikarya</taxon>
        <taxon>Basidiomycota</taxon>
        <taxon>Agaricomycotina</taxon>
        <taxon>Agaricomycetes</taxon>
        <taxon>Gloeophyllales</taxon>
        <taxon>Gloeophyllaceae</taxon>
        <taxon>Gloeophyllum</taxon>
    </lineage>
</organism>
<proteinExistence type="predicted"/>
<dbReference type="KEGG" id="gtr:GLOTRDRAFT_69734"/>